<name>A0A0C3H7A3_OIDMZ</name>
<accession>A0A0C3H7A3</accession>
<feature type="region of interest" description="Disordered" evidence="1">
    <location>
        <begin position="1"/>
        <end position="95"/>
    </location>
</feature>
<keyword evidence="3" id="KW-1185">Reference proteome</keyword>
<evidence type="ECO:0000313" key="3">
    <source>
        <dbReference type="Proteomes" id="UP000054321"/>
    </source>
</evidence>
<reference evidence="3" key="2">
    <citation type="submission" date="2015-01" db="EMBL/GenBank/DDBJ databases">
        <title>Evolutionary Origins and Diversification of the Mycorrhizal Mutualists.</title>
        <authorList>
            <consortium name="DOE Joint Genome Institute"/>
            <consortium name="Mycorrhizal Genomics Consortium"/>
            <person name="Kohler A."/>
            <person name="Kuo A."/>
            <person name="Nagy L.G."/>
            <person name="Floudas D."/>
            <person name="Copeland A."/>
            <person name="Barry K.W."/>
            <person name="Cichocki N."/>
            <person name="Veneault-Fourrey C."/>
            <person name="LaButti K."/>
            <person name="Lindquist E.A."/>
            <person name="Lipzen A."/>
            <person name="Lundell T."/>
            <person name="Morin E."/>
            <person name="Murat C."/>
            <person name="Riley R."/>
            <person name="Ohm R."/>
            <person name="Sun H."/>
            <person name="Tunlid A."/>
            <person name="Henrissat B."/>
            <person name="Grigoriev I.V."/>
            <person name="Hibbett D.S."/>
            <person name="Martin F."/>
        </authorList>
    </citation>
    <scope>NUCLEOTIDE SEQUENCE [LARGE SCALE GENOMIC DNA]</scope>
    <source>
        <strain evidence="3">Zn</strain>
    </source>
</reference>
<protein>
    <submittedName>
        <fullName evidence="2">Uncharacterized protein</fullName>
    </submittedName>
</protein>
<reference evidence="2 3" key="1">
    <citation type="submission" date="2014-04" db="EMBL/GenBank/DDBJ databases">
        <authorList>
            <consortium name="DOE Joint Genome Institute"/>
            <person name="Kuo A."/>
            <person name="Martino E."/>
            <person name="Perotto S."/>
            <person name="Kohler A."/>
            <person name="Nagy L.G."/>
            <person name="Floudas D."/>
            <person name="Copeland A."/>
            <person name="Barry K.W."/>
            <person name="Cichocki N."/>
            <person name="Veneault-Fourrey C."/>
            <person name="LaButti K."/>
            <person name="Lindquist E.A."/>
            <person name="Lipzen A."/>
            <person name="Lundell T."/>
            <person name="Morin E."/>
            <person name="Murat C."/>
            <person name="Sun H."/>
            <person name="Tunlid A."/>
            <person name="Henrissat B."/>
            <person name="Grigoriev I.V."/>
            <person name="Hibbett D.S."/>
            <person name="Martin F."/>
            <person name="Nordberg H.P."/>
            <person name="Cantor M.N."/>
            <person name="Hua S.X."/>
        </authorList>
    </citation>
    <scope>NUCLEOTIDE SEQUENCE [LARGE SCALE GENOMIC DNA]</scope>
    <source>
        <strain evidence="2 3">Zn</strain>
    </source>
</reference>
<sequence length="123" mass="13494">MGSGTYSTHASSPVRTWSARRSGRCTQQRLVAARESGNDRMRAQETAQASVARANEKDTVIRGPATRDQSDGGHHVNVRESSQHHRARDERGRSRDLDVYLCGVKQTAATLCVVNAAVPSPHW</sequence>
<proteinExistence type="predicted"/>
<dbReference type="Proteomes" id="UP000054321">
    <property type="component" value="Unassembled WGS sequence"/>
</dbReference>
<dbReference type="AlphaFoldDB" id="A0A0C3H7A3"/>
<evidence type="ECO:0000256" key="1">
    <source>
        <dbReference type="SAM" id="MobiDB-lite"/>
    </source>
</evidence>
<organism evidence="2 3">
    <name type="scientific">Oidiodendron maius (strain Zn)</name>
    <dbReference type="NCBI Taxonomy" id="913774"/>
    <lineage>
        <taxon>Eukaryota</taxon>
        <taxon>Fungi</taxon>
        <taxon>Dikarya</taxon>
        <taxon>Ascomycota</taxon>
        <taxon>Pezizomycotina</taxon>
        <taxon>Leotiomycetes</taxon>
        <taxon>Leotiomycetes incertae sedis</taxon>
        <taxon>Myxotrichaceae</taxon>
        <taxon>Oidiodendron</taxon>
    </lineage>
</organism>
<dbReference type="HOGENOM" id="CLU_2015925_0_0_1"/>
<gene>
    <name evidence="2" type="ORF">OIDMADRAFT_143519</name>
</gene>
<feature type="compositionally biased region" description="Basic and acidic residues" evidence="1">
    <location>
        <begin position="68"/>
        <end position="95"/>
    </location>
</feature>
<evidence type="ECO:0000313" key="2">
    <source>
        <dbReference type="EMBL" id="KIN04061.1"/>
    </source>
</evidence>
<feature type="compositionally biased region" description="Polar residues" evidence="1">
    <location>
        <begin position="1"/>
        <end position="15"/>
    </location>
</feature>
<dbReference type="EMBL" id="KN832873">
    <property type="protein sequence ID" value="KIN04061.1"/>
    <property type="molecule type" value="Genomic_DNA"/>
</dbReference>
<dbReference type="InParanoid" id="A0A0C3H7A3"/>